<comment type="catalytic activity">
    <reaction evidence="14">
        <text>IMP + diphosphate = hypoxanthine + 5-phospho-alpha-D-ribose 1-diphosphate</text>
        <dbReference type="Rhea" id="RHEA:17973"/>
        <dbReference type="ChEBI" id="CHEBI:17368"/>
        <dbReference type="ChEBI" id="CHEBI:33019"/>
        <dbReference type="ChEBI" id="CHEBI:58017"/>
        <dbReference type="ChEBI" id="CHEBI:58053"/>
        <dbReference type="EC" id="2.4.2.8"/>
    </reaction>
    <physiologicalReaction direction="right-to-left" evidence="14">
        <dbReference type="Rhea" id="RHEA:17975"/>
    </physiologicalReaction>
</comment>
<feature type="domain" description="Phosphoribosyltransferase" evidence="16">
    <location>
        <begin position="12"/>
        <end position="159"/>
    </location>
</feature>
<evidence type="ECO:0000256" key="8">
    <source>
        <dbReference type="ARBA" id="ARBA00022679"/>
    </source>
</evidence>
<evidence type="ECO:0000256" key="5">
    <source>
        <dbReference type="ARBA" id="ARBA00011895"/>
    </source>
</evidence>
<dbReference type="InterPro" id="IPR029057">
    <property type="entry name" value="PRTase-like"/>
</dbReference>
<organism evidence="17">
    <name type="scientific">Thermosulfurimonas dismutans</name>
    <dbReference type="NCBI Taxonomy" id="999894"/>
    <lineage>
        <taxon>Bacteria</taxon>
        <taxon>Pseudomonadati</taxon>
        <taxon>Thermodesulfobacteriota</taxon>
        <taxon>Thermodesulfobacteria</taxon>
        <taxon>Thermodesulfobacteriales</taxon>
        <taxon>Thermodesulfobacteriaceae</taxon>
        <taxon>Thermosulfurimonas</taxon>
    </lineage>
</organism>
<evidence type="ECO:0000256" key="15">
    <source>
        <dbReference type="RuleBase" id="RU364099"/>
    </source>
</evidence>
<dbReference type="FunFam" id="3.40.50.2020:FF:000006">
    <property type="entry name" value="Hypoxanthine phosphoribosyltransferase"/>
    <property type="match status" value="1"/>
</dbReference>
<evidence type="ECO:0000256" key="6">
    <source>
        <dbReference type="ARBA" id="ARBA00022490"/>
    </source>
</evidence>
<evidence type="ECO:0000256" key="1">
    <source>
        <dbReference type="ARBA" id="ARBA00001946"/>
    </source>
</evidence>
<dbReference type="GO" id="GO:0052657">
    <property type="term" value="F:guanine phosphoribosyltransferase activity"/>
    <property type="evidence" value="ECO:0007669"/>
    <property type="project" value="UniProtKB-ARBA"/>
</dbReference>
<dbReference type="GO" id="GO:0005829">
    <property type="term" value="C:cytosol"/>
    <property type="evidence" value="ECO:0007669"/>
    <property type="project" value="TreeGrafter"/>
</dbReference>
<keyword evidence="6 15" id="KW-0963">Cytoplasm</keyword>
<protein>
    <recommendedName>
        <fullName evidence="5 15">Hypoxanthine phosphoribosyltransferase</fullName>
        <ecNumber evidence="5 15">2.4.2.8</ecNumber>
    </recommendedName>
</protein>
<evidence type="ECO:0000256" key="14">
    <source>
        <dbReference type="ARBA" id="ARBA00049402"/>
    </source>
</evidence>
<evidence type="ECO:0000256" key="10">
    <source>
        <dbReference type="ARBA" id="ARBA00022726"/>
    </source>
</evidence>
<dbReference type="PANTHER" id="PTHR43340">
    <property type="entry name" value="HYPOXANTHINE-GUANINE PHOSPHORIBOSYLTRANSFERASE"/>
    <property type="match status" value="1"/>
</dbReference>
<dbReference type="Gene3D" id="3.40.50.2020">
    <property type="match status" value="1"/>
</dbReference>
<keyword evidence="12 15" id="KW-0460">Magnesium</keyword>
<dbReference type="GO" id="GO:0000166">
    <property type="term" value="F:nucleotide binding"/>
    <property type="evidence" value="ECO:0007669"/>
    <property type="project" value="UniProtKB-KW"/>
</dbReference>
<dbReference type="GO" id="GO:0032264">
    <property type="term" value="P:IMP salvage"/>
    <property type="evidence" value="ECO:0007669"/>
    <property type="project" value="UniProtKB-UniPathway"/>
</dbReference>
<comment type="pathway">
    <text evidence="3 15">Purine metabolism; IMP biosynthesis via salvage pathway; IMP from hypoxanthine: step 1/1.</text>
</comment>
<keyword evidence="11 15" id="KW-0547">Nucleotide-binding</keyword>
<dbReference type="InterPro" id="IPR050408">
    <property type="entry name" value="HGPRT"/>
</dbReference>
<evidence type="ECO:0000256" key="12">
    <source>
        <dbReference type="ARBA" id="ARBA00022842"/>
    </source>
</evidence>
<dbReference type="GO" id="GO:0006166">
    <property type="term" value="P:purine ribonucleoside salvage"/>
    <property type="evidence" value="ECO:0007669"/>
    <property type="project" value="UniProtKB-KW"/>
</dbReference>
<proteinExistence type="inferred from homology"/>
<dbReference type="CDD" id="cd06223">
    <property type="entry name" value="PRTases_typeI"/>
    <property type="match status" value="1"/>
</dbReference>
<evidence type="ECO:0000256" key="11">
    <source>
        <dbReference type="ARBA" id="ARBA00022741"/>
    </source>
</evidence>
<dbReference type="Pfam" id="PF00156">
    <property type="entry name" value="Pribosyltran"/>
    <property type="match status" value="1"/>
</dbReference>
<dbReference type="GO" id="GO:0000287">
    <property type="term" value="F:magnesium ion binding"/>
    <property type="evidence" value="ECO:0007669"/>
    <property type="project" value="TreeGrafter"/>
</dbReference>
<dbReference type="SUPFAM" id="SSF53271">
    <property type="entry name" value="PRTase-like"/>
    <property type="match status" value="1"/>
</dbReference>
<name>A0A7C3CJJ1_9BACT</name>
<gene>
    <name evidence="17" type="primary">hpt</name>
    <name evidence="17" type="ORF">ENJ40_02270</name>
</gene>
<dbReference type="UniPathway" id="UPA00591">
    <property type="reaction ID" value="UER00648"/>
</dbReference>
<keyword evidence="7 15" id="KW-0328">Glycosyltransferase</keyword>
<dbReference type="Proteomes" id="UP000886043">
    <property type="component" value="Unassembled WGS sequence"/>
</dbReference>
<keyword evidence="10 15" id="KW-0660">Purine salvage</keyword>
<evidence type="ECO:0000259" key="16">
    <source>
        <dbReference type="Pfam" id="PF00156"/>
    </source>
</evidence>
<dbReference type="GO" id="GO:0032263">
    <property type="term" value="P:GMP salvage"/>
    <property type="evidence" value="ECO:0007669"/>
    <property type="project" value="TreeGrafter"/>
</dbReference>
<dbReference type="GO" id="GO:0004422">
    <property type="term" value="F:hypoxanthine phosphoribosyltransferase activity"/>
    <property type="evidence" value="ECO:0007669"/>
    <property type="project" value="InterPro"/>
</dbReference>
<dbReference type="NCBIfam" id="TIGR01203">
    <property type="entry name" value="HGPRTase"/>
    <property type="match status" value="1"/>
</dbReference>
<dbReference type="GO" id="GO:0006178">
    <property type="term" value="P:guanine salvage"/>
    <property type="evidence" value="ECO:0007669"/>
    <property type="project" value="TreeGrafter"/>
</dbReference>
<evidence type="ECO:0000256" key="4">
    <source>
        <dbReference type="ARBA" id="ARBA00008391"/>
    </source>
</evidence>
<comment type="subcellular location">
    <subcellularLocation>
        <location evidence="2 15">Cytoplasm</location>
    </subcellularLocation>
</comment>
<keyword evidence="8 15" id="KW-0808">Transferase</keyword>
<sequence>MSEELQLLLSPEEIARRVRELGQEISQHYRDRPLVLVGVLKGAFVFLADLMRSLSLPRVEVDFVRLRSYGFSDTSSGEVQITKDVELPLQDKDVLIVEDIVDTGYTLAYLLKHLQMHRPASVKICCFIDKSERRKVSVPLHFVAFKIPRGFLVGYGLDYAERYRHLPGVYEVIRK</sequence>
<keyword evidence="9 15" id="KW-0479">Metal-binding</keyword>
<comment type="similarity">
    <text evidence="4 15">Belongs to the purine/pyrimidine phosphoribosyltransferase family.</text>
</comment>
<dbReference type="EMBL" id="DRMH01000020">
    <property type="protein sequence ID" value="HFC97271.1"/>
    <property type="molecule type" value="Genomic_DNA"/>
</dbReference>
<dbReference type="InterPro" id="IPR005904">
    <property type="entry name" value="Hxn_phspho_trans"/>
</dbReference>
<dbReference type="AlphaFoldDB" id="A0A7C3CJJ1"/>
<comment type="cofactor">
    <cofactor evidence="1 15">
        <name>Mg(2+)</name>
        <dbReference type="ChEBI" id="CHEBI:18420"/>
    </cofactor>
</comment>
<dbReference type="InterPro" id="IPR000836">
    <property type="entry name" value="PRTase_dom"/>
</dbReference>
<dbReference type="EC" id="2.4.2.8" evidence="5 15"/>
<dbReference type="GO" id="GO:0046100">
    <property type="term" value="P:hypoxanthine metabolic process"/>
    <property type="evidence" value="ECO:0007669"/>
    <property type="project" value="TreeGrafter"/>
</dbReference>
<evidence type="ECO:0000256" key="3">
    <source>
        <dbReference type="ARBA" id="ARBA00004669"/>
    </source>
</evidence>
<evidence type="ECO:0000256" key="9">
    <source>
        <dbReference type="ARBA" id="ARBA00022723"/>
    </source>
</evidence>
<dbReference type="PANTHER" id="PTHR43340:SF1">
    <property type="entry name" value="HYPOXANTHINE PHOSPHORIBOSYLTRANSFERASE"/>
    <property type="match status" value="1"/>
</dbReference>
<evidence type="ECO:0000313" key="17">
    <source>
        <dbReference type="EMBL" id="HFC97271.1"/>
    </source>
</evidence>
<accession>A0A7C3CJJ1</accession>
<evidence type="ECO:0000256" key="2">
    <source>
        <dbReference type="ARBA" id="ARBA00004496"/>
    </source>
</evidence>
<comment type="catalytic activity">
    <reaction evidence="13">
        <text>GMP + diphosphate = guanine + 5-phospho-alpha-D-ribose 1-diphosphate</text>
        <dbReference type="Rhea" id="RHEA:25424"/>
        <dbReference type="ChEBI" id="CHEBI:16235"/>
        <dbReference type="ChEBI" id="CHEBI:33019"/>
        <dbReference type="ChEBI" id="CHEBI:58017"/>
        <dbReference type="ChEBI" id="CHEBI:58115"/>
        <dbReference type="EC" id="2.4.2.8"/>
    </reaction>
    <physiologicalReaction direction="right-to-left" evidence="13">
        <dbReference type="Rhea" id="RHEA:25426"/>
    </physiologicalReaction>
</comment>
<evidence type="ECO:0000256" key="7">
    <source>
        <dbReference type="ARBA" id="ARBA00022676"/>
    </source>
</evidence>
<reference evidence="17" key="1">
    <citation type="journal article" date="2020" name="mSystems">
        <title>Genome- and Community-Level Interaction Insights into Carbon Utilization and Element Cycling Functions of Hydrothermarchaeota in Hydrothermal Sediment.</title>
        <authorList>
            <person name="Zhou Z."/>
            <person name="Liu Y."/>
            <person name="Xu W."/>
            <person name="Pan J."/>
            <person name="Luo Z.H."/>
            <person name="Li M."/>
        </authorList>
    </citation>
    <scope>NUCLEOTIDE SEQUENCE [LARGE SCALE GENOMIC DNA]</scope>
    <source>
        <strain evidence="17">HyVt-483</strain>
    </source>
</reference>
<comment type="caution">
    <text evidence="17">The sequence shown here is derived from an EMBL/GenBank/DDBJ whole genome shotgun (WGS) entry which is preliminary data.</text>
</comment>
<evidence type="ECO:0000256" key="13">
    <source>
        <dbReference type="ARBA" id="ARBA00048811"/>
    </source>
</evidence>